<keyword evidence="5" id="KW-0472">Membrane</keyword>
<evidence type="ECO:0000313" key="12">
    <source>
        <dbReference type="Proteomes" id="UP000294575"/>
    </source>
</evidence>
<dbReference type="OrthoDB" id="7525402at2"/>
<comment type="subcellular location">
    <subcellularLocation>
        <location evidence="1">Cell outer membrane</location>
        <topology evidence="1">Multi-pass membrane protein</topology>
    </subcellularLocation>
</comment>
<accession>A0A4R6TS95</accession>
<dbReference type="SUPFAM" id="SSF56935">
    <property type="entry name" value="Porins"/>
    <property type="match status" value="1"/>
</dbReference>
<evidence type="ECO:0000256" key="4">
    <source>
        <dbReference type="ARBA" id="ARBA00022729"/>
    </source>
</evidence>
<name>A0A4R6TS95_9GAMM</name>
<evidence type="ECO:0000259" key="9">
    <source>
        <dbReference type="Pfam" id="PF04575"/>
    </source>
</evidence>
<feature type="signal peptide" evidence="8">
    <location>
        <begin position="1"/>
        <end position="38"/>
    </location>
</feature>
<feature type="chain" id="PRO_5020618294" evidence="8">
    <location>
        <begin position="39"/>
        <end position="507"/>
    </location>
</feature>
<feature type="domain" description="Surface lipoprotein assembly modifier N-terminal TPR repeats region" evidence="10">
    <location>
        <begin position="79"/>
        <end position="174"/>
    </location>
</feature>
<evidence type="ECO:0000256" key="3">
    <source>
        <dbReference type="ARBA" id="ARBA00022692"/>
    </source>
</evidence>
<dbReference type="Pfam" id="PF04575">
    <property type="entry name" value="SlipAM"/>
    <property type="match status" value="1"/>
</dbReference>
<evidence type="ECO:0000256" key="6">
    <source>
        <dbReference type="ARBA" id="ARBA00023237"/>
    </source>
</evidence>
<dbReference type="Proteomes" id="UP000294575">
    <property type="component" value="Unassembled WGS sequence"/>
</dbReference>
<dbReference type="Pfam" id="PF24575">
    <property type="entry name" value="TPR_Slam"/>
    <property type="match status" value="1"/>
</dbReference>
<keyword evidence="3" id="KW-0812">Transmembrane</keyword>
<evidence type="ECO:0000256" key="8">
    <source>
        <dbReference type="SAM" id="SignalP"/>
    </source>
</evidence>
<evidence type="ECO:0000256" key="7">
    <source>
        <dbReference type="ARBA" id="ARBA00023609"/>
    </source>
</evidence>
<protein>
    <submittedName>
        <fullName evidence="11">Uncharacterized protein DUF560</fullName>
    </submittedName>
</protein>
<proteinExistence type="inferred from homology"/>
<organism evidence="11 12">
    <name type="scientific">Thiopseudomonas denitrificans</name>
    <dbReference type="NCBI Taxonomy" id="1501432"/>
    <lineage>
        <taxon>Bacteria</taxon>
        <taxon>Pseudomonadati</taxon>
        <taxon>Pseudomonadota</taxon>
        <taxon>Gammaproteobacteria</taxon>
        <taxon>Pseudomonadales</taxon>
        <taxon>Pseudomonadaceae</taxon>
        <taxon>Thiopseudomonas</taxon>
    </lineage>
</organism>
<evidence type="ECO:0000256" key="5">
    <source>
        <dbReference type="ARBA" id="ARBA00023136"/>
    </source>
</evidence>
<evidence type="ECO:0000256" key="1">
    <source>
        <dbReference type="ARBA" id="ARBA00004571"/>
    </source>
</evidence>
<evidence type="ECO:0000313" key="11">
    <source>
        <dbReference type="EMBL" id="TDQ36488.1"/>
    </source>
</evidence>
<dbReference type="AlphaFoldDB" id="A0A4R6TS95"/>
<dbReference type="InterPro" id="IPR011990">
    <property type="entry name" value="TPR-like_helical_dom_sf"/>
</dbReference>
<comment type="caution">
    <text evidence="11">The sequence shown here is derived from an EMBL/GenBank/DDBJ whole genome shotgun (WGS) entry which is preliminary data.</text>
</comment>
<dbReference type="RefSeq" id="WP_101496030.1">
    <property type="nucleotide sequence ID" value="NZ_LNJZ01000003.1"/>
</dbReference>
<reference evidence="11 12" key="1">
    <citation type="submission" date="2019-03" db="EMBL/GenBank/DDBJ databases">
        <title>Genomic Encyclopedia of Type Strains, Phase IV (KMG-IV): sequencing the most valuable type-strain genomes for metagenomic binning, comparative biology and taxonomic classification.</title>
        <authorList>
            <person name="Goeker M."/>
        </authorList>
    </citation>
    <scope>NUCLEOTIDE SEQUENCE [LARGE SCALE GENOMIC DNA]</scope>
    <source>
        <strain evidence="11 12">DSM 28679</strain>
    </source>
</reference>
<keyword evidence="4 8" id="KW-0732">Signal</keyword>
<keyword evidence="6" id="KW-0998">Cell outer membrane</keyword>
<keyword evidence="12" id="KW-1185">Reference proteome</keyword>
<dbReference type="InterPro" id="IPR057556">
    <property type="entry name" value="TPR_Slam"/>
</dbReference>
<feature type="domain" description="Surface lipoprotein assembly modifier C-terminal" evidence="9">
    <location>
        <begin position="205"/>
        <end position="507"/>
    </location>
</feature>
<comment type="similarity">
    <text evidence="7">Belongs to the Slam family.</text>
</comment>
<dbReference type="InterPro" id="IPR007655">
    <property type="entry name" value="Slam_C"/>
</dbReference>
<dbReference type="GO" id="GO:0009279">
    <property type="term" value="C:cell outer membrane"/>
    <property type="evidence" value="ECO:0007669"/>
    <property type="project" value="UniProtKB-SubCell"/>
</dbReference>
<dbReference type="EMBL" id="SNYK01000012">
    <property type="protein sequence ID" value="TDQ36488.1"/>
    <property type="molecule type" value="Genomic_DNA"/>
</dbReference>
<evidence type="ECO:0000256" key="2">
    <source>
        <dbReference type="ARBA" id="ARBA00022452"/>
    </source>
</evidence>
<keyword evidence="2" id="KW-1134">Transmembrane beta strand</keyword>
<dbReference type="Gene3D" id="1.25.40.10">
    <property type="entry name" value="Tetratricopeptide repeat domain"/>
    <property type="match status" value="1"/>
</dbReference>
<evidence type="ECO:0000259" key="10">
    <source>
        <dbReference type="Pfam" id="PF24575"/>
    </source>
</evidence>
<gene>
    <name evidence="11" type="ORF">DFQ45_11235</name>
</gene>
<sequence length="507" mass="57978">MPHLSFCESRGRVKNSFFTLPLLSALLLCLLTIPKAQANDDDTRFIQDQTRRSIQQQSQAEQELAAPPGTLMYEGQRYQVASTLESLTPAIYVAINTSQWSQLPEFVERYRALPGHRPALANMADSLYARFLGKYPQALRLMEQASEQEPQDARIQLELARLWFEDHQERRAAKGFARVLGMGLPEQAQMLVAQYQQAMAIRDRWHGSAALGWGRNDNINQANGYYSCLSSFAGICLFERQMPEPIASRMNNYELSLQRRFNLAGNHNLHLQPMSYGSYYSKTNDAPNASLKDYSTNLAIVQAGYQYLDVRNSLTLLPYVEHYYRNRASEYMAHGLQLEARRSLSQKWQIGTSLDSKRYEYTRKGKQLGANYAMHQWGLNLSYSPRANTSLYGGVTASRHKYEVDQASSKDWSARVGVYQGFAGRAGLFVNALAIYRETRHDAYDFFLGEQRRDRQQLYILSAGANGWQLAGLTPEIRVRHNINRSNIGWAFDFEQTEVSLMLRKSF</sequence>